<dbReference type="Proteomes" id="UP000295793">
    <property type="component" value="Unassembled WGS sequence"/>
</dbReference>
<protein>
    <submittedName>
        <fullName evidence="3">Poly(Beta-D-mannuronate) lyase</fullName>
    </submittedName>
</protein>
<dbReference type="AlphaFoldDB" id="A0A4R3I4X0"/>
<dbReference type="Pfam" id="PF08787">
    <property type="entry name" value="Alginate_lyase2"/>
    <property type="match status" value="1"/>
</dbReference>
<comment type="caution">
    <text evidence="3">The sequence shown here is derived from an EMBL/GenBank/DDBJ whole genome shotgun (WGS) entry which is preliminary data.</text>
</comment>
<gene>
    <name evidence="3" type="ORF">BCF53_11152</name>
</gene>
<dbReference type="InterPro" id="IPR014895">
    <property type="entry name" value="Alginate_lyase_2"/>
</dbReference>
<feature type="domain" description="F5/8 type C" evidence="2">
    <location>
        <begin position="44"/>
        <end position="195"/>
    </location>
</feature>
<keyword evidence="3" id="KW-0456">Lyase</keyword>
<dbReference type="RefSeq" id="WP_132702178.1">
    <property type="nucleotide sequence ID" value="NZ_SLZR01000011.1"/>
</dbReference>
<keyword evidence="4" id="KW-1185">Reference proteome</keyword>
<reference evidence="3 4" key="1">
    <citation type="submission" date="2019-03" db="EMBL/GenBank/DDBJ databases">
        <title>Genomic Encyclopedia of Archaeal and Bacterial Type Strains, Phase II (KMG-II): from individual species to whole genera.</title>
        <authorList>
            <person name="Goeker M."/>
        </authorList>
    </citation>
    <scope>NUCLEOTIDE SEQUENCE [LARGE SCALE GENOMIC DNA]</scope>
    <source>
        <strain evidence="3 4">DSM 15388</strain>
    </source>
</reference>
<dbReference type="Pfam" id="PF00754">
    <property type="entry name" value="F5_F8_type_C"/>
    <property type="match status" value="1"/>
</dbReference>
<evidence type="ECO:0000259" key="2">
    <source>
        <dbReference type="PROSITE" id="PS50022"/>
    </source>
</evidence>
<accession>A0A4R3I4X0</accession>
<feature type="region of interest" description="Disordered" evidence="1">
    <location>
        <begin position="195"/>
        <end position="235"/>
    </location>
</feature>
<dbReference type="Gene3D" id="2.60.120.260">
    <property type="entry name" value="Galactose-binding domain-like"/>
    <property type="match status" value="1"/>
</dbReference>
<dbReference type="PROSITE" id="PS50022">
    <property type="entry name" value="FA58C_3"/>
    <property type="match status" value="1"/>
</dbReference>
<name>A0A4R3I4X0_9GAMM</name>
<dbReference type="EMBL" id="SLZR01000011">
    <property type="protein sequence ID" value="TCS39961.1"/>
    <property type="molecule type" value="Genomic_DNA"/>
</dbReference>
<proteinExistence type="predicted"/>
<evidence type="ECO:0000313" key="3">
    <source>
        <dbReference type="EMBL" id="TCS39961.1"/>
    </source>
</evidence>
<dbReference type="Gene3D" id="2.60.120.200">
    <property type="match status" value="1"/>
</dbReference>
<dbReference type="InterPro" id="IPR000421">
    <property type="entry name" value="FA58C"/>
</dbReference>
<sequence length="554" mass="61227">MNKFTAFMVSACLLTGITGCSIEEDIEEIINSVESAVEADTDTAEDVDEGTTESLTCSSSLPLTIESATDEGNYQDSYKPELTIDDDFSNDSRWSSEGTYNWIQFDLGAAATVTDIAIAFLKADERSSYFSVQTSEDGETWAYASSTLTSDGESGGLEAFELTNTYARYVRVYGEGNSEEDNDWNSYIEVQIFGCSDSDSTDDSEDNSEDGSVDENTDDEETVEEDSSSGVDYGLDASLAPAQNFDLWDWYLSVPTDTNDDGKADSIKEDQLNEQWHEDNSELTFDGETGLEYYESEYFYTDDDTGAMVFVCTVGGYKTSSGTTYTRTELREMLRRGDTSIGTSDGGNNWAFSTIDNDAYDDFGGIDGTMTATLAVNRVTTTSTNEEQVGRIIVGQIHAEDNEPVRLYYHKQPNSTNGALYFAHEPSVAGKADGEVEMWYNLLGEFIDEEDDQGGTGYSDDLSEMDPSDGIPLDEIFSYKIDVDGDLLSVFIYDEAGSELAYRQVNMASSLYDDEENYMYFKAGIYLNDKTSDEDDTAMVSFYALSNAHDGYSY</sequence>
<dbReference type="OrthoDB" id="1113844at2"/>
<dbReference type="InterPro" id="IPR008979">
    <property type="entry name" value="Galactose-bd-like_sf"/>
</dbReference>
<organism evidence="3 4">
    <name type="scientific">Reinekea marinisedimentorum</name>
    <dbReference type="NCBI Taxonomy" id="230495"/>
    <lineage>
        <taxon>Bacteria</taxon>
        <taxon>Pseudomonadati</taxon>
        <taxon>Pseudomonadota</taxon>
        <taxon>Gammaproteobacteria</taxon>
        <taxon>Oceanospirillales</taxon>
        <taxon>Saccharospirillaceae</taxon>
        <taxon>Reinekea</taxon>
    </lineage>
</organism>
<dbReference type="PROSITE" id="PS51257">
    <property type="entry name" value="PROKAR_LIPOPROTEIN"/>
    <property type="match status" value="1"/>
</dbReference>
<dbReference type="InterPro" id="IPR013320">
    <property type="entry name" value="ConA-like_dom_sf"/>
</dbReference>
<evidence type="ECO:0000313" key="4">
    <source>
        <dbReference type="Proteomes" id="UP000295793"/>
    </source>
</evidence>
<dbReference type="SUPFAM" id="SSF49899">
    <property type="entry name" value="Concanavalin A-like lectins/glucanases"/>
    <property type="match status" value="1"/>
</dbReference>
<dbReference type="SUPFAM" id="SSF49785">
    <property type="entry name" value="Galactose-binding domain-like"/>
    <property type="match status" value="1"/>
</dbReference>
<feature type="compositionally biased region" description="Acidic residues" evidence="1">
    <location>
        <begin position="199"/>
        <end position="227"/>
    </location>
</feature>
<evidence type="ECO:0000256" key="1">
    <source>
        <dbReference type="SAM" id="MobiDB-lite"/>
    </source>
</evidence>
<dbReference type="GO" id="GO:0016829">
    <property type="term" value="F:lyase activity"/>
    <property type="evidence" value="ECO:0007669"/>
    <property type="project" value="UniProtKB-KW"/>
</dbReference>